<keyword evidence="3" id="KW-1185">Reference proteome</keyword>
<protein>
    <submittedName>
        <fullName evidence="2">Uncharacterized protein</fullName>
    </submittedName>
</protein>
<reference evidence="2 3" key="1">
    <citation type="submission" date="2011-02" db="EMBL/GenBank/DDBJ databases">
        <title>The Genome Sequence of Sphaeroforma arctica JP610.</title>
        <authorList>
            <consortium name="The Broad Institute Genome Sequencing Platform"/>
            <person name="Russ C."/>
            <person name="Cuomo C."/>
            <person name="Young S.K."/>
            <person name="Zeng Q."/>
            <person name="Gargeya S."/>
            <person name="Alvarado L."/>
            <person name="Berlin A."/>
            <person name="Chapman S.B."/>
            <person name="Chen Z."/>
            <person name="Freedman E."/>
            <person name="Gellesch M."/>
            <person name="Goldberg J."/>
            <person name="Griggs A."/>
            <person name="Gujja S."/>
            <person name="Heilman E."/>
            <person name="Heiman D."/>
            <person name="Howarth C."/>
            <person name="Mehta T."/>
            <person name="Neiman D."/>
            <person name="Pearson M."/>
            <person name="Roberts A."/>
            <person name="Saif S."/>
            <person name="Shea T."/>
            <person name="Shenoy N."/>
            <person name="Sisk P."/>
            <person name="Stolte C."/>
            <person name="Sykes S."/>
            <person name="White J."/>
            <person name="Yandava C."/>
            <person name="Burger G."/>
            <person name="Gray M.W."/>
            <person name="Holland P.W.H."/>
            <person name="King N."/>
            <person name="Lang F.B.F."/>
            <person name="Roger A.J."/>
            <person name="Ruiz-Trillo I."/>
            <person name="Haas B."/>
            <person name="Nusbaum C."/>
            <person name="Birren B."/>
        </authorList>
    </citation>
    <scope>NUCLEOTIDE SEQUENCE [LARGE SCALE GENOMIC DNA]</scope>
    <source>
        <strain evidence="2 3">JP610</strain>
    </source>
</reference>
<sequence length="115" mass="12854">IQTLSLIGTRACTIQVRALSFADRRVDLRDDEVLKPLAPPISSEDCPPPVEDGVPAHDSSGPSTRSYLSTRVRVRHTGTLRERLIDMGDPSANIHKVFDHLEDDDSVWRTMSKDF</sequence>
<evidence type="ECO:0000313" key="3">
    <source>
        <dbReference type="Proteomes" id="UP000054560"/>
    </source>
</evidence>
<evidence type="ECO:0000313" key="2">
    <source>
        <dbReference type="EMBL" id="KNC71465.1"/>
    </source>
</evidence>
<dbReference type="RefSeq" id="XP_014145367.1">
    <property type="nucleotide sequence ID" value="XM_014289892.1"/>
</dbReference>
<proteinExistence type="predicted"/>
<dbReference type="AlphaFoldDB" id="A0A0L0F415"/>
<gene>
    <name evidence="2" type="ORF">SARC_15990</name>
</gene>
<organism evidence="2 3">
    <name type="scientific">Sphaeroforma arctica JP610</name>
    <dbReference type="NCBI Taxonomy" id="667725"/>
    <lineage>
        <taxon>Eukaryota</taxon>
        <taxon>Ichthyosporea</taxon>
        <taxon>Ichthyophonida</taxon>
        <taxon>Sphaeroforma</taxon>
    </lineage>
</organism>
<feature type="region of interest" description="Disordered" evidence="1">
    <location>
        <begin position="37"/>
        <end position="66"/>
    </location>
</feature>
<accession>A0A0L0F415</accession>
<name>A0A0L0F415_9EUKA</name>
<dbReference type="Proteomes" id="UP000054560">
    <property type="component" value="Unassembled WGS sequence"/>
</dbReference>
<feature type="non-terminal residue" evidence="2">
    <location>
        <position position="1"/>
    </location>
</feature>
<dbReference type="EMBL" id="KQ248754">
    <property type="protein sequence ID" value="KNC71465.1"/>
    <property type="molecule type" value="Genomic_DNA"/>
</dbReference>
<dbReference type="GeneID" id="25916494"/>
<evidence type="ECO:0000256" key="1">
    <source>
        <dbReference type="SAM" id="MobiDB-lite"/>
    </source>
</evidence>